<gene>
    <name evidence="1" type="ORF">BT62DRAFT_1001667</name>
</gene>
<keyword evidence="2" id="KW-1185">Reference proteome</keyword>
<reference evidence="1" key="1">
    <citation type="submission" date="2020-11" db="EMBL/GenBank/DDBJ databases">
        <title>Adaptations for nitrogen fixation in a non-lichenized fungal sporocarp promotes dispersal by wood-feeding termites.</title>
        <authorList>
            <consortium name="DOE Joint Genome Institute"/>
            <person name="Koch R.A."/>
            <person name="Yoon G."/>
            <person name="Arayal U."/>
            <person name="Lail K."/>
            <person name="Amirebrahimi M."/>
            <person name="Labutti K."/>
            <person name="Lipzen A."/>
            <person name="Riley R."/>
            <person name="Barry K."/>
            <person name="Henrissat B."/>
            <person name="Grigoriev I.V."/>
            <person name="Herr J.R."/>
            <person name="Aime M.C."/>
        </authorList>
    </citation>
    <scope>NUCLEOTIDE SEQUENCE</scope>
    <source>
        <strain evidence="1">MCA 3950</strain>
    </source>
</reference>
<dbReference type="Proteomes" id="UP000812287">
    <property type="component" value="Unassembled WGS sequence"/>
</dbReference>
<dbReference type="EMBL" id="MU250526">
    <property type="protein sequence ID" value="KAG7450851.1"/>
    <property type="molecule type" value="Genomic_DNA"/>
</dbReference>
<organism evidence="1 2">
    <name type="scientific">Guyanagaster necrorhizus</name>
    <dbReference type="NCBI Taxonomy" id="856835"/>
    <lineage>
        <taxon>Eukaryota</taxon>
        <taxon>Fungi</taxon>
        <taxon>Dikarya</taxon>
        <taxon>Basidiomycota</taxon>
        <taxon>Agaricomycotina</taxon>
        <taxon>Agaricomycetes</taxon>
        <taxon>Agaricomycetidae</taxon>
        <taxon>Agaricales</taxon>
        <taxon>Marasmiineae</taxon>
        <taxon>Physalacriaceae</taxon>
        <taxon>Guyanagaster</taxon>
    </lineage>
</organism>
<name>A0A9P7W3X7_9AGAR</name>
<dbReference type="AlphaFoldDB" id="A0A9P7W3X7"/>
<dbReference type="GeneID" id="66099051"/>
<sequence>MEHGGKIVVENVGNGDKSRRHCTRVLVDGNNDDSDGANQLLGATINNHGQIGLPLLVPHQVLPLVGTPSIEQIVQVLSSRYLEAAVRSLVTIQDDRQLSSYQRSVTSGGHKGTNRSLQESLFYVEERVEITKVRSLRFASISAALASIMCFRTMAISPP</sequence>
<protein>
    <submittedName>
        <fullName evidence="1">Uncharacterized protein</fullName>
    </submittedName>
</protein>
<comment type="caution">
    <text evidence="1">The sequence shown here is derived from an EMBL/GenBank/DDBJ whole genome shotgun (WGS) entry which is preliminary data.</text>
</comment>
<evidence type="ECO:0000313" key="1">
    <source>
        <dbReference type="EMBL" id="KAG7450851.1"/>
    </source>
</evidence>
<proteinExistence type="predicted"/>
<dbReference type="RefSeq" id="XP_043044351.1">
    <property type="nucleotide sequence ID" value="XM_043176764.1"/>
</dbReference>
<evidence type="ECO:0000313" key="2">
    <source>
        <dbReference type="Proteomes" id="UP000812287"/>
    </source>
</evidence>
<accession>A0A9P7W3X7</accession>